<evidence type="ECO:0000256" key="3">
    <source>
        <dbReference type="ARBA" id="ARBA00023315"/>
    </source>
</evidence>
<proteinExistence type="inferred from homology"/>
<dbReference type="OrthoDB" id="671439at2759"/>
<dbReference type="PANTHER" id="PTHR31642:SF324">
    <property type="entry name" value="SPERMIDINE HYDROXYCINNAMOYL TRANSFERASE"/>
    <property type="match status" value="1"/>
</dbReference>
<keyword evidence="3" id="KW-0012">Acyltransferase</keyword>
<keyword evidence="2 5" id="KW-0808">Transferase</keyword>
<evidence type="ECO:0000256" key="4">
    <source>
        <dbReference type="SAM" id="MobiDB-lite"/>
    </source>
</evidence>
<dbReference type="AlphaFoldDB" id="A0A200QTS1"/>
<dbReference type="Proteomes" id="UP000195402">
    <property type="component" value="Unassembled WGS sequence"/>
</dbReference>
<dbReference type="PANTHER" id="PTHR31642">
    <property type="entry name" value="TRICHOTHECENE 3-O-ACETYLTRANSFERASE"/>
    <property type="match status" value="1"/>
</dbReference>
<dbReference type="STRING" id="56857.A0A200QTS1"/>
<reference evidence="5 6" key="1">
    <citation type="journal article" date="2017" name="Mol. Plant">
        <title>The Genome of Medicinal Plant Macleaya cordata Provides New Insights into Benzylisoquinoline Alkaloids Metabolism.</title>
        <authorList>
            <person name="Liu X."/>
            <person name="Liu Y."/>
            <person name="Huang P."/>
            <person name="Ma Y."/>
            <person name="Qing Z."/>
            <person name="Tang Q."/>
            <person name="Cao H."/>
            <person name="Cheng P."/>
            <person name="Zheng Y."/>
            <person name="Yuan Z."/>
            <person name="Zhou Y."/>
            <person name="Liu J."/>
            <person name="Tang Z."/>
            <person name="Zhuo Y."/>
            <person name="Zhang Y."/>
            <person name="Yu L."/>
            <person name="Huang J."/>
            <person name="Yang P."/>
            <person name="Peng Q."/>
            <person name="Zhang J."/>
            <person name="Jiang W."/>
            <person name="Zhang Z."/>
            <person name="Lin K."/>
            <person name="Ro D.K."/>
            <person name="Chen X."/>
            <person name="Xiong X."/>
            <person name="Shang Y."/>
            <person name="Huang S."/>
            <person name="Zeng J."/>
        </authorList>
    </citation>
    <scope>NUCLEOTIDE SEQUENCE [LARGE SCALE GENOMIC DNA]</scope>
    <source>
        <strain evidence="6">cv. BLH2017</strain>
        <tissue evidence="5">Root</tissue>
    </source>
</reference>
<comment type="caution">
    <text evidence="5">The sequence shown here is derived from an EMBL/GenBank/DDBJ whole genome shotgun (WGS) entry which is preliminary data.</text>
</comment>
<dbReference type="Gene3D" id="3.30.559.10">
    <property type="entry name" value="Chloramphenicol acetyltransferase-like domain"/>
    <property type="match status" value="2"/>
</dbReference>
<evidence type="ECO:0000313" key="5">
    <source>
        <dbReference type="EMBL" id="OVA13866.1"/>
    </source>
</evidence>
<organism evidence="5 6">
    <name type="scientific">Macleaya cordata</name>
    <name type="common">Five-seeded plume-poppy</name>
    <name type="synonym">Bocconia cordata</name>
    <dbReference type="NCBI Taxonomy" id="56857"/>
    <lineage>
        <taxon>Eukaryota</taxon>
        <taxon>Viridiplantae</taxon>
        <taxon>Streptophyta</taxon>
        <taxon>Embryophyta</taxon>
        <taxon>Tracheophyta</taxon>
        <taxon>Spermatophyta</taxon>
        <taxon>Magnoliopsida</taxon>
        <taxon>Ranunculales</taxon>
        <taxon>Papaveraceae</taxon>
        <taxon>Papaveroideae</taxon>
        <taxon>Macleaya</taxon>
    </lineage>
</organism>
<dbReference type="OMA" id="LIHETFT"/>
<dbReference type="InParanoid" id="A0A200QTS1"/>
<keyword evidence="6" id="KW-1185">Reference proteome</keyword>
<comment type="similarity">
    <text evidence="1">Belongs to the plant acyltransferase family.</text>
</comment>
<dbReference type="FunFam" id="3.30.559.10:FF:000008">
    <property type="entry name" value="Tryptamine hydroxycinnamoyl transferase"/>
    <property type="match status" value="1"/>
</dbReference>
<feature type="region of interest" description="Disordered" evidence="4">
    <location>
        <begin position="42"/>
        <end position="82"/>
    </location>
</feature>
<dbReference type="InterPro" id="IPR023213">
    <property type="entry name" value="CAT-like_dom_sf"/>
</dbReference>
<evidence type="ECO:0000313" key="6">
    <source>
        <dbReference type="Proteomes" id="UP000195402"/>
    </source>
</evidence>
<evidence type="ECO:0000256" key="1">
    <source>
        <dbReference type="ARBA" id="ARBA00009861"/>
    </source>
</evidence>
<dbReference type="InterPro" id="IPR050317">
    <property type="entry name" value="Plant_Fungal_Acyltransferase"/>
</dbReference>
<evidence type="ECO:0000256" key="2">
    <source>
        <dbReference type="ARBA" id="ARBA00022679"/>
    </source>
</evidence>
<sequence length="297" mass="33265">MDHTVADGASGLHFINTWSELSRGLDIKSPPFIDRTLLRARDPPTPSFPHIEHQPPPSMKNTPEPVTPLQTPINPKKISPENPTTTVAMLKITSHQINLLKSKSNEGLENPVRFSTYEVVSGHVWRSACKARRLENDQETMVSIATDGRSRLNPPLPTGYLGNAIFHLTPIAVSGDLLSRPLSYAVGKIRETLVKGDDEYYKSAIDYLELHPDLRTLIRGPHTFKCPNIGVTTWARLPIYEADFGWGKPVYMGPGAIIFEGLCYLLPNPENDDGTLYVAISLQSDHMDRFKEYFYDI</sequence>
<dbReference type="EMBL" id="MVGT01001080">
    <property type="protein sequence ID" value="OVA13866.1"/>
    <property type="molecule type" value="Genomic_DNA"/>
</dbReference>
<protein>
    <submittedName>
        <fullName evidence="5">Transferase</fullName>
    </submittedName>
</protein>
<dbReference type="GO" id="GO:0016747">
    <property type="term" value="F:acyltransferase activity, transferring groups other than amino-acyl groups"/>
    <property type="evidence" value="ECO:0007669"/>
    <property type="project" value="TreeGrafter"/>
</dbReference>
<name>A0A200QTS1_MACCD</name>
<dbReference type="Pfam" id="PF02458">
    <property type="entry name" value="Transferase"/>
    <property type="match status" value="1"/>
</dbReference>
<accession>A0A200QTS1</accession>
<gene>
    <name evidence="5" type="ORF">BVC80_8833g10</name>
</gene>